<gene>
    <name evidence="2" type="ORF">QJS04_geneDACA011467</name>
</gene>
<accession>A0AAV9AN48</accession>
<keyword evidence="1" id="KW-1133">Transmembrane helix</keyword>
<reference evidence="2" key="2">
    <citation type="submission" date="2023-06" db="EMBL/GenBank/DDBJ databases">
        <authorList>
            <person name="Ma L."/>
            <person name="Liu K.-W."/>
            <person name="Li Z."/>
            <person name="Hsiao Y.-Y."/>
            <person name="Qi Y."/>
            <person name="Fu T."/>
            <person name="Tang G."/>
            <person name="Zhang D."/>
            <person name="Sun W.-H."/>
            <person name="Liu D.-K."/>
            <person name="Li Y."/>
            <person name="Chen G.-Z."/>
            <person name="Liu X.-D."/>
            <person name="Liao X.-Y."/>
            <person name="Jiang Y.-T."/>
            <person name="Yu X."/>
            <person name="Hao Y."/>
            <person name="Huang J."/>
            <person name="Zhao X.-W."/>
            <person name="Ke S."/>
            <person name="Chen Y.-Y."/>
            <person name="Wu W.-L."/>
            <person name="Hsu J.-L."/>
            <person name="Lin Y.-F."/>
            <person name="Huang M.-D."/>
            <person name="Li C.-Y."/>
            <person name="Huang L."/>
            <person name="Wang Z.-W."/>
            <person name="Zhao X."/>
            <person name="Zhong W.-Y."/>
            <person name="Peng D.-H."/>
            <person name="Ahmad S."/>
            <person name="Lan S."/>
            <person name="Zhang J.-S."/>
            <person name="Tsai W.-C."/>
            <person name="Van De Peer Y."/>
            <person name="Liu Z.-J."/>
        </authorList>
    </citation>
    <scope>NUCLEOTIDE SEQUENCE</scope>
    <source>
        <strain evidence="2">SCP</strain>
        <tissue evidence="2">Leaves</tissue>
    </source>
</reference>
<name>A0AAV9AN48_ACOGR</name>
<keyword evidence="1" id="KW-0812">Transmembrane</keyword>
<organism evidence="2 3">
    <name type="scientific">Acorus gramineus</name>
    <name type="common">Dwarf sweet flag</name>
    <dbReference type="NCBI Taxonomy" id="55184"/>
    <lineage>
        <taxon>Eukaryota</taxon>
        <taxon>Viridiplantae</taxon>
        <taxon>Streptophyta</taxon>
        <taxon>Embryophyta</taxon>
        <taxon>Tracheophyta</taxon>
        <taxon>Spermatophyta</taxon>
        <taxon>Magnoliopsida</taxon>
        <taxon>Liliopsida</taxon>
        <taxon>Acoraceae</taxon>
        <taxon>Acorus</taxon>
    </lineage>
</organism>
<keyword evidence="3" id="KW-1185">Reference proteome</keyword>
<sequence length="67" mass="7692">MGKLFVVYLEGRIYSCKHCQTHLALYDDIVSKVLIFYLFLCLRLFIICLFSSLICLGLQGLLVNGFL</sequence>
<evidence type="ECO:0000313" key="2">
    <source>
        <dbReference type="EMBL" id="KAK1265457.1"/>
    </source>
</evidence>
<comment type="caution">
    <text evidence="2">The sequence shown here is derived from an EMBL/GenBank/DDBJ whole genome shotgun (WGS) entry which is preliminary data.</text>
</comment>
<dbReference type="EMBL" id="JAUJYN010000008">
    <property type="protein sequence ID" value="KAK1265457.1"/>
    <property type="molecule type" value="Genomic_DNA"/>
</dbReference>
<protein>
    <recommendedName>
        <fullName evidence="4">Yippee domain-containing protein</fullName>
    </recommendedName>
</protein>
<evidence type="ECO:0000256" key="1">
    <source>
        <dbReference type="SAM" id="Phobius"/>
    </source>
</evidence>
<reference evidence="2" key="1">
    <citation type="journal article" date="2023" name="Nat. Commun.">
        <title>Diploid and tetraploid genomes of Acorus and the evolution of monocots.</title>
        <authorList>
            <person name="Ma L."/>
            <person name="Liu K.W."/>
            <person name="Li Z."/>
            <person name="Hsiao Y.Y."/>
            <person name="Qi Y."/>
            <person name="Fu T."/>
            <person name="Tang G.D."/>
            <person name="Zhang D."/>
            <person name="Sun W.H."/>
            <person name="Liu D.K."/>
            <person name="Li Y."/>
            <person name="Chen G.Z."/>
            <person name="Liu X.D."/>
            <person name="Liao X.Y."/>
            <person name="Jiang Y.T."/>
            <person name="Yu X."/>
            <person name="Hao Y."/>
            <person name="Huang J."/>
            <person name="Zhao X.W."/>
            <person name="Ke S."/>
            <person name="Chen Y.Y."/>
            <person name="Wu W.L."/>
            <person name="Hsu J.L."/>
            <person name="Lin Y.F."/>
            <person name="Huang M.D."/>
            <person name="Li C.Y."/>
            <person name="Huang L."/>
            <person name="Wang Z.W."/>
            <person name="Zhao X."/>
            <person name="Zhong W.Y."/>
            <person name="Peng D.H."/>
            <person name="Ahmad S."/>
            <person name="Lan S."/>
            <person name="Zhang J.S."/>
            <person name="Tsai W.C."/>
            <person name="Van de Peer Y."/>
            <person name="Liu Z.J."/>
        </authorList>
    </citation>
    <scope>NUCLEOTIDE SEQUENCE</scope>
    <source>
        <strain evidence="2">SCP</strain>
    </source>
</reference>
<dbReference type="Proteomes" id="UP001179952">
    <property type="component" value="Unassembled WGS sequence"/>
</dbReference>
<proteinExistence type="predicted"/>
<dbReference type="AlphaFoldDB" id="A0AAV9AN48"/>
<feature type="transmembrane region" description="Helical" evidence="1">
    <location>
        <begin position="34"/>
        <end position="58"/>
    </location>
</feature>
<evidence type="ECO:0000313" key="3">
    <source>
        <dbReference type="Proteomes" id="UP001179952"/>
    </source>
</evidence>
<keyword evidence="1" id="KW-0472">Membrane</keyword>
<evidence type="ECO:0008006" key="4">
    <source>
        <dbReference type="Google" id="ProtNLM"/>
    </source>
</evidence>